<dbReference type="InterPro" id="IPR014284">
    <property type="entry name" value="RNA_pol_sigma-70_dom"/>
</dbReference>
<dbReference type="GO" id="GO:0006352">
    <property type="term" value="P:DNA-templated transcription initiation"/>
    <property type="evidence" value="ECO:0007669"/>
    <property type="project" value="InterPro"/>
</dbReference>
<keyword evidence="4" id="KW-0238">DNA-binding</keyword>
<evidence type="ECO:0000313" key="8">
    <source>
        <dbReference type="EMBL" id="OYD15664.1"/>
    </source>
</evidence>
<evidence type="ECO:0000259" key="7">
    <source>
        <dbReference type="Pfam" id="PF08281"/>
    </source>
</evidence>
<dbReference type="Gene3D" id="1.10.1740.10">
    <property type="match status" value="1"/>
</dbReference>
<organism evidence="8 9">
    <name type="scientific">candidate division WOR-3 bacterium JGI_Cruoil_03_51_56</name>
    <dbReference type="NCBI Taxonomy" id="1973747"/>
    <lineage>
        <taxon>Bacteria</taxon>
        <taxon>Bacteria division WOR-3</taxon>
    </lineage>
</organism>
<evidence type="ECO:0000259" key="6">
    <source>
        <dbReference type="Pfam" id="PF04542"/>
    </source>
</evidence>
<dbReference type="Pfam" id="PF04542">
    <property type="entry name" value="Sigma70_r2"/>
    <property type="match status" value="1"/>
</dbReference>
<dbReference type="AlphaFoldDB" id="A0A235BTU9"/>
<dbReference type="PANTHER" id="PTHR43133:SF8">
    <property type="entry name" value="RNA POLYMERASE SIGMA FACTOR HI_1459-RELATED"/>
    <property type="match status" value="1"/>
</dbReference>
<keyword evidence="2" id="KW-0805">Transcription regulation</keyword>
<keyword evidence="3" id="KW-0731">Sigma factor</keyword>
<dbReference type="InterPro" id="IPR013325">
    <property type="entry name" value="RNA_pol_sigma_r2"/>
</dbReference>
<dbReference type="InterPro" id="IPR013324">
    <property type="entry name" value="RNA_pol_sigma_r3/r4-like"/>
</dbReference>
<dbReference type="Gene3D" id="1.10.10.10">
    <property type="entry name" value="Winged helix-like DNA-binding domain superfamily/Winged helix DNA-binding domain"/>
    <property type="match status" value="1"/>
</dbReference>
<dbReference type="Proteomes" id="UP000215559">
    <property type="component" value="Unassembled WGS sequence"/>
</dbReference>
<gene>
    <name evidence="8" type="ORF">CH330_04985</name>
</gene>
<dbReference type="SUPFAM" id="SSF88946">
    <property type="entry name" value="Sigma2 domain of RNA polymerase sigma factors"/>
    <property type="match status" value="1"/>
</dbReference>
<proteinExistence type="inferred from homology"/>
<accession>A0A235BTU9</accession>
<dbReference type="InterPro" id="IPR039425">
    <property type="entry name" value="RNA_pol_sigma-70-like"/>
</dbReference>
<dbReference type="InterPro" id="IPR036388">
    <property type="entry name" value="WH-like_DNA-bd_sf"/>
</dbReference>
<evidence type="ECO:0000256" key="4">
    <source>
        <dbReference type="ARBA" id="ARBA00023125"/>
    </source>
</evidence>
<comment type="similarity">
    <text evidence="1">Belongs to the sigma-70 factor family. ECF subfamily.</text>
</comment>
<name>A0A235BTU9_UNCW3</name>
<evidence type="ECO:0000256" key="3">
    <source>
        <dbReference type="ARBA" id="ARBA00023082"/>
    </source>
</evidence>
<protein>
    <recommendedName>
        <fullName evidence="10">RNA polymerase subunit sigma-24</fullName>
    </recommendedName>
</protein>
<dbReference type="EMBL" id="NOZP01000089">
    <property type="protein sequence ID" value="OYD15664.1"/>
    <property type="molecule type" value="Genomic_DNA"/>
</dbReference>
<feature type="domain" description="RNA polymerase sigma factor 70 region 4 type 2" evidence="7">
    <location>
        <begin position="127"/>
        <end position="179"/>
    </location>
</feature>
<dbReference type="GO" id="GO:0016987">
    <property type="term" value="F:sigma factor activity"/>
    <property type="evidence" value="ECO:0007669"/>
    <property type="project" value="UniProtKB-KW"/>
</dbReference>
<evidence type="ECO:0000256" key="2">
    <source>
        <dbReference type="ARBA" id="ARBA00023015"/>
    </source>
</evidence>
<sequence>MKETYRKASDVELIRRVKSGDTRAFDELMRRYAGSIYRLVYSLARNHMDADDLSQETFIRAYRAIGRYDEQYRFYTWLHRIAVNLCINHLKRKRRVRLVPLPGSEIGGEWQDIADPKSGAEVSELQRDLDRALCKLPVDQRAVIVLRVKEEMSYSEISDVLKIPVGTVMSRLSRARSRLRRLLKEYLPV</sequence>
<dbReference type="GO" id="GO:0003677">
    <property type="term" value="F:DNA binding"/>
    <property type="evidence" value="ECO:0007669"/>
    <property type="project" value="UniProtKB-KW"/>
</dbReference>
<feature type="domain" description="RNA polymerase sigma-70 region 2" evidence="6">
    <location>
        <begin position="28"/>
        <end position="95"/>
    </location>
</feature>
<comment type="caution">
    <text evidence="8">The sequence shown here is derived from an EMBL/GenBank/DDBJ whole genome shotgun (WGS) entry which is preliminary data.</text>
</comment>
<reference evidence="8 9" key="1">
    <citation type="submission" date="2017-07" db="EMBL/GenBank/DDBJ databases">
        <title>Recovery of genomes from metagenomes via a dereplication, aggregation, and scoring strategy.</title>
        <authorList>
            <person name="Sieber C.M."/>
            <person name="Probst A.J."/>
            <person name="Sharrar A."/>
            <person name="Thomas B.C."/>
            <person name="Hess M."/>
            <person name="Tringe S.G."/>
            <person name="Banfield J.F."/>
        </authorList>
    </citation>
    <scope>NUCLEOTIDE SEQUENCE [LARGE SCALE GENOMIC DNA]</scope>
    <source>
        <strain evidence="8">JGI_Cruoil_03_51_56</strain>
    </source>
</reference>
<dbReference type="InterPro" id="IPR013249">
    <property type="entry name" value="RNA_pol_sigma70_r4_t2"/>
</dbReference>
<dbReference type="InterPro" id="IPR007627">
    <property type="entry name" value="RNA_pol_sigma70_r2"/>
</dbReference>
<keyword evidence="5" id="KW-0804">Transcription</keyword>
<dbReference type="SUPFAM" id="SSF88659">
    <property type="entry name" value="Sigma3 and sigma4 domains of RNA polymerase sigma factors"/>
    <property type="match status" value="1"/>
</dbReference>
<evidence type="ECO:0000313" key="9">
    <source>
        <dbReference type="Proteomes" id="UP000215559"/>
    </source>
</evidence>
<dbReference type="NCBIfam" id="TIGR02937">
    <property type="entry name" value="sigma70-ECF"/>
    <property type="match status" value="1"/>
</dbReference>
<evidence type="ECO:0000256" key="1">
    <source>
        <dbReference type="ARBA" id="ARBA00010641"/>
    </source>
</evidence>
<evidence type="ECO:0000256" key="5">
    <source>
        <dbReference type="ARBA" id="ARBA00023163"/>
    </source>
</evidence>
<dbReference type="Pfam" id="PF08281">
    <property type="entry name" value="Sigma70_r4_2"/>
    <property type="match status" value="1"/>
</dbReference>
<dbReference type="PANTHER" id="PTHR43133">
    <property type="entry name" value="RNA POLYMERASE ECF-TYPE SIGMA FACTO"/>
    <property type="match status" value="1"/>
</dbReference>
<evidence type="ECO:0008006" key="10">
    <source>
        <dbReference type="Google" id="ProtNLM"/>
    </source>
</evidence>